<proteinExistence type="predicted"/>
<dbReference type="PATRIC" id="fig|318683.6.peg.2709"/>
<evidence type="ECO:0000313" key="2">
    <source>
        <dbReference type="Proteomes" id="UP000075636"/>
    </source>
</evidence>
<evidence type="ECO:0000313" key="1">
    <source>
        <dbReference type="EMBL" id="KXV46663.1"/>
    </source>
</evidence>
<name>A0A149TG15_9PROT</name>
<protein>
    <submittedName>
        <fullName evidence="1">Uncharacterized protein</fullName>
    </submittedName>
</protein>
<reference evidence="1 2" key="1">
    <citation type="submission" date="2015-06" db="EMBL/GenBank/DDBJ databases">
        <title>Improved classification and identification of acetic acid bacteria using matrix-assisted laser desorption/ionization time-of-flight mass spectrometry; Gluconobacter nephelii and Gluconobacter uchimurae are later heterotypic synonyms of Gluconobacter japonicus and Gluconobacter oxydans, respectively.</title>
        <authorList>
            <person name="Li L."/>
            <person name="Cleenwerck I."/>
            <person name="De Vuyst L."/>
            <person name="Vandamme P."/>
        </authorList>
    </citation>
    <scope>NUCLEOTIDE SEQUENCE [LARGE SCALE GENOMIC DNA]</scope>
    <source>
        <strain evidence="1 2">LMG 1768</strain>
    </source>
</reference>
<dbReference type="STRING" id="318683.A0U94_07760"/>
<dbReference type="AlphaFoldDB" id="A0A149TG15"/>
<comment type="caution">
    <text evidence="1">The sequence shown here is derived from an EMBL/GenBank/DDBJ whole genome shotgun (WGS) entry which is preliminary data.</text>
</comment>
<dbReference type="EMBL" id="LHZR01000112">
    <property type="protein sequence ID" value="KXV46663.1"/>
    <property type="molecule type" value="Genomic_DNA"/>
</dbReference>
<dbReference type="KEGG" id="gal:A0U94_07760"/>
<sequence length="265" mass="28346">MIRPFTVACAVLAAGSGLFLYTKKHETTVLDQQITKIVQDTQRVRSQTAMLRTEWALLNQPDRLNTLAARFVPTLHPMEPDQFIRMASLEAHLPAPGSKSQAADPREGLHEVVNRAAEAAHLPLPAPQQPAVHAQPPAQSAPAPRPVVVAMASHPAPLAAKPAAFPTHPSHARAADVQLASATPRPVTASVHSHADMAPNVHLVSYRESHPAPLMVAAWHPQAVHVSHAPVTTRLAEERPRAHHTQLSALANANDALPAPVPLAN</sequence>
<organism evidence="1 2">
    <name type="scientific">Gluconobacter albidus</name>
    <dbReference type="NCBI Taxonomy" id="318683"/>
    <lineage>
        <taxon>Bacteria</taxon>
        <taxon>Pseudomonadati</taxon>
        <taxon>Pseudomonadota</taxon>
        <taxon>Alphaproteobacteria</taxon>
        <taxon>Acetobacterales</taxon>
        <taxon>Acetobacteraceae</taxon>
        <taxon>Gluconobacter</taxon>
    </lineage>
</organism>
<gene>
    <name evidence="1" type="ORF">AD945_13840</name>
</gene>
<dbReference type="RefSeq" id="WP_062109672.1">
    <property type="nucleotide sequence ID" value="NZ_CP014689.1"/>
</dbReference>
<dbReference type="OrthoDB" id="7165680at2"/>
<accession>A0A149TG15</accession>
<dbReference type="Proteomes" id="UP000075636">
    <property type="component" value="Unassembled WGS sequence"/>
</dbReference>